<organism evidence="1 2">
    <name type="scientific">Saccharibacillus kuerlensis</name>
    <dbReference type="NCBI Taxonomy" id="459527"/>
    <lineage>
        <taxon>Bacteria</taxon>
        <taxon>Bacillati</taxon>
        <taxon>Bacillota</taxon>
        <taxon>Bacilli</taxon>
        <taxon>Bacillales</taxon>
        <taxon>Paenibacillaceae</taxon>
        <taxon>Saccharibacillus</taxon>
    </lineage>
</organism>
<evidence type="ECO:0008006" key="3">
    <source>
        <dbReference type="Google" id="ProtNLM"/>
    </source>
</evidence>
<dbReference type="EMBL" id="BMLN01000003">
    <property type="protein sequence ID" value="GGN96377.1"/>
    <property type="molecule type" value="Genomic_DNA"/>
</dbReference>
<dbReference type="Proteomes" id="UP000606653">
    <property type="component" value="Unassembled WGS sequence"/>
</dbReference>
<proteinExistence type="predicted"/>
<sequence length="64" mass="7089">MLITLDEALSCNSDVVIHTVCGGYFKGICVSLDNKLSFEVHNEDQITILPIWAIKRIHASSNSQ</sequence>
<evidence type="ECO:0000313" key="1">
    <source>
        <dbReference type="EMBL" id="GGN96377.1"/>
    </source>
</evidence>
<reference evidence="2" key="1">
    <citation type="journal article" date="2019" name="Int. J. Syst. Evol. Microbiol.">
        <title>The Global Catalogue of Microorganisms (GCM) 10K type strain sequencing project: providing services to taxonomists for standard genome sequencing and annotation.</title>
        <authorList>
            <consortium name="The Broad Institute Genomics Platform"/>
            <consortium name="The Broad Institute Genome Sequencing Center for Infectious Disease"/>
            <person name="Wu L."/>
            <person name="Ma J."/>
        </authorList>
    </citation>
    <scope>NUCLEOTIDE SEQUENCE [LARGE SCALE GENOMIC DNA]</scope>
    <source>
        <strain evidence="2">CGMCC 1.6964</strain>
    </source>
</reference>
<comment type="caution">
    <text evidence="1">The sequence shown here is derived from an EMBL/GenBank/DDBJ whole genome shotgun (WGS) entry which is preliminary data.</text>
</comment>
<protein>
    <recommendedName>
        <fullName evidence="3">DUF2642 domain-containing protein</fullName>
    </recommendedName>
</protein>
<name>A0ABQ2KXM9_9BACL</name>
<keyword evidence="2" id="KW-1185">Reference proteome</keyword>
<evidence type="ECO:0000313" key="2">
    <source>
        <dbReference type="Proteomes" id="UP000606653"/>
    </source>
</evidence>
<accession>A0ABQ2KXM9</accession>
<gene>
    <name evidence="1" type="ORF">GCM10010969_13370</name>
</gene>